<evidence type="ECO:0000256" key="2">
    <source>
        <dbReference type="ARBA" id="ARBA00012438"/>
    </source>
</evidence>
<accession>A0ABW6BN99</accession>
<comment type="catalytic activity">
    <reaction evidence="1">
        <text>ATP + protein L-histidine = ADP + protein N-phospho-L-histidine.</text>
        <dbReference type="EC" id="2.7.13.3"/>
    </reaction>
</comment>
<dbReference type="InterPro" id="IPR004358">
    <property type="entry name" value="Sig_transdc_His_kin-like_C"/>
</dbReference>
<dbReference type="EC" id="2.7.13.3" evidence="2"/>
<gene>
    <name evidence="7" type="ORF">ACFS7Z_01685</name>
</gene>
<dbReference type="RefSeq" id="WP_377479909.1">
    <property type="nucleotide sequence ID" value="NZ_JBHUOX010000001.1"/>
</dbReference>
<evidence type="ECO:0000256" key="1">
    <source>
        <dbReference type="ARBA" id="ARBA00000085"/>
    </source>
</evidence>
<dbReference type="CDD" id="cd00082">
    <property type="entry name" value="HisKA"/>
    <property type="match status" value="1"/>
</dbReference>
<proteinExistence type="predicted"/>
<evidence type="ECO:0000313" key="7">
    <source>
        <dbReference type="EMBL" id="MFD2999056.1"/>
    </source>
</evidence>
<feature type="transmembrane region" description="Helical" evidence="4">
    <location>
        <begin position="233"/>
        <end position="252"/>
    </location>
</feature>
<keyword evidence="5" id="KW-0732">Signal</keyword>
<dbReference type="EMBL" id="JBHUOX010000001">
    <property type="protein sequence ID" value="MFD2999056.1"/>
    <property type="molecule type" value="Genomic_DNA"/>
</dbReference>
<dbReference type="InterPro" id="IPR036097">
    <property type="entry name" value="HisK_dim/P_sf"/>
</dbReference>
<evidence type="ECO:0000256" key="4">
    <source>
        <dbReference type="SAM" id="Phobius"/>
    </source>
</evidence>
<feature type="transmembrane region" description="Helical" evidence="4">
    <location>
        <begin position="294"/>
        <end position="314"/>
    </location>
</feature>
<keyword evidence="7" id="KW-0067">ATP-binding</keyword>
<evidence type="ECO:0000313" key="8">
    <source>
        <dbReference type="Proteomes" id="UP001597641"/>
    </source>
</evidence>
<dbReference type="Pfam" id="PF00512">
    <property type="entry name" value="HisKA"/>
    <property type="match status" value="1"/>
</dbReference>
<dbReference type="Pfam" id="PF02518">
    <property type="entry name" value="HATPase_c"/>
    <property type="match status" value="1"/>
</dbReference>
<evidence type="ECO:0000256" key="3">
    <source>
        <dbReference type="ARBA" id="ARBA00022553"/>
    </source>
</evidence>
<keyword evidence="4" id="KW-0812">Transmembrane</keyword>
<feature type="chain" id="PRO_5047345248" description="histidine kinase" evidence="5">
    <location>
        <begin position="23"/>
        <end position="747"/>
    </location>
</feature>
<organism evidence="7 8">
    <name type="scientific">Pontibacter toksunensis</name>
    <dbReference type="NCBI Taxonomy" id="1332631"/>
    <lineage>
        <taxon>Bacteria</taxon>
        <taxon>Pseudomonadati</taxon>
        <taxon>Bacteroidota</taxon>
        <taxon>Cytophagia</taxon>
        <taxon>Cytophagales</taxon>
        <taxon>Hymenobacteraceae</taxon>
        <taxon>Pontibacter</taxon>
    </lineage>
</organism>
<dbReference type="Gene3D" id="3.30.565.10">
    <property type="entry name" value="Histidine kinase-like ATPase, C-terminal domain"/>
    <property type="match status" value="1"/>
</dbReference>
<dbReference type="InterPro" id="IPR005467">
    <property type="entry name" value="His_kinase_dom"/>
</dbReference>
<feature type="transmembrane region" description="Helical" evidence="4">
    <location>
        <begin position="206"/>
        <end position="226"/>
    </location>
</feature>
<sequence length="747" mass="84686">MKKVFTLFFILFTAFAIRQALGADSKVFHLHQLPARGVFLDEGWKYQIGDNYKWAESGYDDSSWRKVNPLQDIHSIPQFWQAGIGWFRLQLAVDSAVRQQSLVLMIEQTGATEVYLNGHLIQQIGKISYNPKEVEAHTLPKGHMIALPLNDKPIQTLAIRYALQKGIPYLRFGDDPNWVLRIRVNEVSAAAKTSRADDLVLTPFEYFRAGLFFILAVIHLAFFWFYPVQKANLYFFIYAFLTAISSCVGHLANNVFLVETKMYLLVFNLLIGLIINYIFYIVALYTLFNLRQGVMFWTLTAGLILVFPMCFWLYNEFALITKLFFFLISLESIRITIIAIKRRKRGARVIAGGALAFFIFFSLFTAMSYGYVPVGSNWFYGILAFNLSVLSFPVAVSLFLALEFAITSRTLGKKLVQVQQLSAKTLAQEHEKQQILTAQNETLERQVLERTAEVVAQKEEIQHALEYVEATQAQLVQKEKMASLGELTAGIAHEIQNPLNFVNNFSEVSTELLQELEQEIGLNNREEAMVLTSDIRQNLYKIHHHGCRADAIVKNMLQHSRSSAGVKQLTDLNSLAEEYLRLAYLGIRNKHKDFNCTLDTCLDSSLEKVEVVPQELGRVLLNIFNNAFYSVQQKQRLGISLYKPKVTVQTQQMVEQLEIRVQDNGIGMPESVKSKIFQPFFTTKPAGQGTGLGLSLSYDIITKGHGGELKVESEVGEWAEFIIRVPLSVAVGQEVPIGPGELIIKNR</sequence>
<evidence type="ECO:0000256" key="5">
    <source>
        <dbReference type="SAM" id="SignalP"/>
    </source>
</evidence>
<keyword evidence="7" id="KW-0547">Nucleotide-binding</keyword>
<keyword evidence="4" id="KW-0472">Membrane</keyword>
<dbReference type="PRINTS" id="PR00344">
    <property type="entry name" value="BCTRLSENSOR"/>
</dbReference>
<keyword evidence="8" id="KW-1185">Reference proteome</keyword>
<dbReference type="SUPFAM" id="SSF49785">
    <property type="entry name" value="Galactose-binding domain-like"/>
    <property type="match status" value="1"/>
</dbReference>
<name>A0ABW6BN99_9BACT</name>
<protein>
    <recommendedName>
        <fullName evidence="2">histidine kinase</fullName>
        <ecNumber evidence="2">2.7.13.3</ecNumber>
    </recommendedName>
</protein>
<dbReference type="SUPFAM" id="SSF55874">
    <property type="entry name" value="ATPase domain of HSP90 chaperone/DNA topoisomerase II/histidine kinase"/>
    <property type="match status" value="1"/>
</dbReference>
<dbReference type="PANTHER" id="PTHR43065">
    <property type="entry name" value="SENSOR HISTIDINE KINASE"/>
    <property type="match status" value="1"/>
</dbReference>
<dbReference type="InterPro" id="IPR003594">
    <property type="entry name" value="HATPase_dom"/>
</dbReference>
<dbReference type="Proteomes" id="UP001597641">
    <property type="component" value="Unassembled WGS sequence"/>
</dbReference>
<dbReference type="GO" id="GO:0005524">
    <property type="term" value="F:ATP binding"/>
    <property type="evidence" value="ECO:0007669"/>
    <property type="project" value="UniProtKB-KW"/>
</dbReference>
<dbReference type="InterPro" id="IPR036890">
    <property type="entry name" value="HATPase_C_sf"/>
</dbReference>
<feature type="transmembrane region" description="Helical" evidence="4">
    <location>
        <begin position="378"/>
        <end position="406"/>
    </location>
</feature>
<keyword evidence="3" id="KW-0597">Phosphoprotein</keyword>
<dbReference type="SMART" id="SM00388">
    <property type="entry name" value="HisKA"/>
    <property type="match status" value="1"/>
</dbReference>
<keyword evidence="4" id="KW-1133">Transmembrane helix</keyword>
<feature type="signal peptide" evidence="5">
    <location>
        <begin position="1"/>
        <end position="22"/>
    </location>
</feature>
<evidence type="ECO:0000259" key="6">
    <source>
        <dbReference type="PROSITE" id="PS50109"/>
    </source>
</evidence>
<dbReference type="Gene3D" id="1.10.287.130">
    <property type="match status" value="1"/>
</dbReference>
<dbReference type="InterPro" id="IPR003661">
    <property type="entry name" value="HisK_dim/P_dom"/>
</dbReference>
<feature type="transmembrane region" description="Helical" evidence="4">
    <location>
        <begin position="320"/>
        <end position="337"/>
    </location>
</feature>
<reference evidence="8" key="1">
    <citation type="journal article" date="2019" name="Int. J. Syst. Evol. Microbiol.">
        <title>The Global Catalogue of Microorganisms (GCM) 10K type strain sequencing project: providing services to taxonomists for standard genome sequencing and annotation.</title>
        <authorList>
            <consortium name="The Broad Institute Genomics Platform"/>
            <consortium name="The Broad Institute Genome Sequencing Center for Infectious Disease"/>
            <person name="Wu L."/>
            <person name="Ma J."/>
        </authorList>
    </citation>
    <scope>NUCLEOTIDE SEQUENCE [LARGE SCALE GENOMIC DNA]</scope>
    <source>
        <strain evidence="8">KCTC 23984</strain>
    </source>
</reference>
<comment type="caution">
    <text evidence="7">The sequence shown here is derived from an EMBL/GenBank/DDBJ whole genome shotgun (WGS) entry which is preliminary data.</text>
</comment>
<dbReference type="InterPro" id="IPR008979">
    <property type="entry name" value="Galactose-bd-like_sf"/>
</dbReference>
<dbReference type="PROSITE" id="PS50109">
    <property type="entry name" value="HIS_KIN"/>
    <property type="match status" value="1"/>
</dbReference>
<dbReference type="PANTHER" id="PTHR43065:SF42">
    <property type="entry name" value="TWO-COMPONENT SENSOR PPRA"/>
    <property type="match status" value="1"/>
</dbReference>
<dbReference type="SMART" id="SM00387">
    <property type="entry name" value="HATPase_c"/>
    <property type="match status" value="1"/>
</dbReference>
<feature type="domain" description="Histidine kinase" evidence="6">
    <location>
        <begin position="490"/>
        <end position="729"/>
    </location>
</feature>
<dbReference type="SUPFAM" id="SSF47384">
    <property type="entry name" value="Homodimeric domain of signal transducing histidine kinase"/>
    <property type="match status" value="1"/>
</dbReference>
<feature type="transmembrane region" description="Helical" evidence="4">
    <location>
        <begin position="264"/>
        <end position="287"/>
    </location>
</feature>
<dbReference type="Gene3D" id="2.60.120.260">
    <property type="entry name" value="Galactose-binding domain-like"/>
    <property type="match status" value="1"/>
</dbReference>
<feature type="transmembrane region" description="Helical" evidence="4">
    <location>
        <begin position="349"/>
        <end position="372"/>
    </location>
</feature>